<evidence type="ECO:0000313" key="2">
    <source>
        <dbReference type="EMBL" id="SMC52093.1"/>
    </source>
</evidence>
<dbReference type="PANTHER" id="PTHR44051">
    <property type="entry name" value="GLUTATHIONE S-TRANSFERASE-RELATED"/>
    <property type="match status" value="1"/>
</dbReference>
<dbReference type="Proteomes" id="UP000192330">
    <property type="component" value="Unassembled WGS sequence"/>
</dbReference>
<keyword evidence="2" id="KW-0808">Transferase</keyword>
<dbReference type="Gene3D" id="1.20.1050.10">
    <property type="match status" value="1"/>
</dbReference>
<dbReference type="SFLD" id="SFLDG00358">
    <property type="entry name" value="Main_(cytGST)"/>
    <property type="match status" value="1"/>
</dbReference>
<protein>
    <submittedName>
        <fullName evidence="2">Glutathione S-transferase</fullName>
    </submittedName>
</protein>
<dbReference type="AlphaFoldDB" id="A0A1W1ZUP1"/>
<dbReference type="InterPro" id="IPR036249">
    <property type="entry name" value="Thioredoxin-like_sf"/>
</dbReference>
<dbReference type="PANTHER" id="PTHR44051:SF8">
    <property type="entry name" value="GLUTATHIONE S-TRANSFERASE GSTA"/>
    <property type="match status" value="1"/>
</dbReference>
<dbReference type="SFLD" id="SFLDS00019">
    <property type="entry name" value="Glutathione_Transferase_(cytos"/>
    <property type="match status" value="1"/>
</dbReference>
<gene>
    <name evidence="2" type="ORF">SAMN06295998_102167</name>
</gene>
<sequence length="196" mass="21666">MYTVIGGVQSRTFRVLWCLEELGVPFEHRPAAPRSDEVTTVSPLGKIPVLLEGDAVIPDSTAIMTYLADKNGALTCPAGTLERARQDALTFRILDEVDAILWAAARHSFILPKEERVPAIKDSLKLEFSRNLERLTGEIRGPFLMGEDLTIPDIILGHCGGWSRTAKFPDAPAEFVNYLKRLRGRAAFQRTVAYGG</sequence>
<organism evidence="2 3">
    <name type="scientific">Primorskyibacter flagellatus</name>
    <dbReference type="NCBI Taxonomy" id="1387277"/>
    <lineage>
        <taxon>Bacteria</taxon>
        <taxon>Pseudomonadati</taxon>
        <taxon>Pseudomonadota</taxon>
        <taxon>Alphaproteobacteria</taxon>
        <taxon>Rhodobacterales</taxon>
        <taxon>Roseobacteraceae</taxon>
        <taxon>Primorskyibacter</taxon>
    </lineage>
</organism>
<dbReference type="SUPFAM" id="SSF47616">
    <property type="entry name" value="GST C-terminal domain-like"/>
    <property type="match status" value="1"/>
</dbReference>
<dbReference type="InterPro" id="IPR036282">
    <property type="entry name" value="Glutathione-S-Trfase_C_sf"/>
</dbReference>
<evidence type="ECO:0000259" key="1">
    <source>
        <dbReference type="PROSITE" id="PS50404"/>
    </source>
</evidence>
<evidence type="ECO:0000313" key="3">
    <source>
        <dbReference type="Proteomes" id="UP000192330"/>
    </source>
</evidence>
<feature type="domain" description="GST N-terminal" evidence="1">
    <location>
        <begin position="1"/>
        <end position="75"/>
    </location>
</feature>
<dbReference type="EMBL" id="FWYD01000002">
    <property type="protein sequence ID" value="SMC52093.1"/>
    <property type="molecule type" value="Genomic_DNA"/>
</dbReference>
<dbReference type="SUPFAM" id="SSF52833">
    <property type="entry name" value="Thioredoxin-like"/>
    <property type="match status" value="1"/>
</dbReference>
<dbReference type="CDD" id="cd03046">
    <property type="entry name" value="GST_N_GTT1_like"/>
    <property type="match status" value="1"/>
</dbReference>
<dbReference type="Gene3D" id="3.40.30.10">
    <property type="entry name" value="Glutaredoxin"/>
    <property type="match status" value="1"/>
</dbReference>
<dbReference type="RefSeq" id="WP_084350473.1">
    <property type="nucleotide sequence ID" value="NZ_FWYD01000002.1"/>
</dbReference>
<name>A0A1W1ZUP1_9RHOB</name>
<dbReference type="GO" id="GO:0016740">
    <property type="term" value="F:transferase activity"/>
    <property type="evidence" value="ECO:0007669"/>
    <property type="project" value="UniProtKB-KW"/>
</dbReference>
<dbReference type="Pfam" id="PF13409">
    <property type="entry name" value="GST_N_2"/>
    <property type="match status" value="1"/>
</dbReference>
<dbReference type="OrthoDB" id="9810080at2"/>
<keyword evidence="3" id="KW-1185">Reference proteome</keyword>
<dbReference type="PROSITE" id="PS50404">
    <property type="entry name" value="GST_NTER"/>
    <property type="match status" value="1"/>
</dbReference>
<reference evidence="2 3" key="1">
    <citation type="submission" date="2017-04" db="EMBL/GenBank/DDBJ databases">
        <authorList>
            <person name="Afonso C.L."/>
            <person name="Miller P.J."/>
            <person name="Scott M.A."/>
            <person name="Spackman E."/>
            <person name="Goraichik I."/>
            <person name="Dimitrov K.M."/>
            <person name="Suarez D.L."/>
            <person name="Swayne D.E."/>
        </authorList>
    </citation>
    <scope>NUCLEOTIDE SEQUENCE [LARGE SCALE GENOMIC DNA]</scope>
    <source>
        <strain evidence="2 3">CGMCC 1.12644</strain>
    </source>
</reference>
<proteinExistence type="predicted"/>
<dbReference type="STRING" id="1387277.SAMN06295998_102167"/>
<dbReference type="InterPro" id="IPR040079">
    <property type="entry name" value="Glutathione_S-Trfase"/>
</dbReference>
<accession>A0A1W1ZUP1</accession>
<dbReference type="InterPro" id="IPR004045">
    <property type="entry name" value="Glutathione_S-Trfase_N"/>
</dbReference>